<feature type="region of interest" description="Disordered" evidence="1">
    <location>
        <begin position="41"/>
        <end position="165"/>
    </location>
</feature>
<dbReference type="EMBL" id="BCLY01000001">
    <property type="protein sequence ID" value="GAQ02931.1"/>
    <property type="molecule type" value="Genomic_DNA"/>
</dbReference>
<dbReference type="PANTHER" id="PTHR39468:SF1">
    <property type="entry name" value="MTF2-LIKE C-TERMINAL DOMAIN-CONTAINING PROTEIN"/>
    <property type="match status" value="1"/>
</dbReference>
<evidence type="ECO:0000259" key="2">
    <source>
        <dbReference type="Pfam" id="PF19189"/>
    </source>
</evidence>
<feature type="compositionally biased region" description="Basic residues" evidence="1">
    <location>
        <begin position="94"/>
        <end position="104"/>
    </location>
</feature>
<dbReference type="InterPro" id="IPR040009">
    <property type="entry name" value="Mtf2/C5D6.12-like"/>
</dbReference>
<feature type="compositionally biased region" description="Polar residues" evidence="1">
    <location>
        <begin position="209"/>
        <end position="227"/>
    </location>
</feature>
<protein>
    <recommendedName>
        <fullName evidence="2">Mtf2-like C-terminal domain-containing protein</fullName>
    </recommendedName>
</protein>
<dbReference type="Pfam" id="PF19189">
    <property type="entry name" value="Mtf2"/>
    <property type="match status" value="1"/>
</dbReference>
<gene>
    <name evidence="3" type="ORF">ALT_0252</name>
</gene>
<dbReference type="GO" id="GO:0005739">
    <property type="term" value="C:mitochondrion"/>
    <property type="evidence" value="ECO:0007669"/>
    <property type="project" value="InterPro"/>
</dbReference>
<dbReference type="PANTHER" id="PTHR39468">
    <property type="entry name" value="CHROMOSOME 7, WHOLE GENOME SHOTGUN SEQUENCE"/>
    <property type="match status" value="1"/>
</dbReference>
<sequence length="487" mass="54014">MPLRISRICLAQVTVNSPVPFLYQTRTLAAPLSYAKWNARQSRSFQSTSTTFTPPESSLGSGEESVHDRESPENGTPPLKSDSSSQAPSNDGRRSRKSYLKKRGATVSQSRTPPTPPSSRPPKKPLTMTESEKRAFGGLLEQMGVEEKDDPEAATEETVKPALSKDEMSKISDIFNSVLEDLRKKKGGSEASTEGAAKRKSRRKVDEPASTSKPGPQEQAGDSNPPESRSDVPRSAELAIQFTVQRESAKIERALRAAIDEGKGDTGIWEVCKERVFSMLRYLGDSRVPEDNGTSPTSSGGKLTPHSPLEVPESVSVEAVVTELYPKMLLVAFRLLNSHFPGSPLIGQFRSTIRSHGRTSAVLGSSTGLYNELIYFYWRGCSDLPSVVSLLKEMETTGVEPDERTCGLLKAIADQRERDLKSHRKQVRREDQNRGSLRDPWWDMAPNRTAVKELFGENGWLPRLEKRVEEIRNLQSSTRLLADRLNM</sequence>
<feature type="region of interest" description="Disordered" evidence="1">
    <location>
        <begin position="184"/>
        <end position="233"/>
    </location>
</feature>
<dbReference type="InterPro" id="IPR043837">
    <property type="entry name" value="Mtf2-like_C"/>
</dbReference>
<feature type="compositionally biased region" description="Polar residues" evidence="1">
    <location>
        <begin position="292"/>
        <end position="301"/>
    </location>
</feature>
<evidence type="ECO:0000313" key="4">
    <source>
        <dbReference type="Proteomes" id="UP000051487"/>
    </source>
</evidence>
<proteinExistence type="predicted"/>
<feature type="region of interest" description="Disordered" evidence="1">
    <location>
        <begin position="286"/>
        <end position="309"/>
    </location>
</feature>
<feature type="domain" description="Mtf2-like C-terminal" evidence="2">
    <location>
        <begin position="249"/>
        <end position="450"/>
    </location>
</feature>
<accession>A0AAN4PBN7</accession>
<evidence type="ECO:0000256" key="1">
    <source>
        <dbReference type="SAM" id="MobiDB-lite"/>
    </source>
</evidence>
<dbReference type="Proteomes" id="UP000051487">
    <property type="component" value="Unassembled WGS sequence"/>
</dbReference>
<organism evidence="3 4">
    <name type="scientific">Aspergillus lentulus</name>
    <dbReference type="NCBI Taxonomy" id="293939"/>
    <lineage>
        <taxon>Eukaryota</taxon>
        <taxon>Fungi</taxon>
        <taxon>Dikarya</taxon>
        <taxon>Ascomycota</taxon>
        <taxon>Pezizomycotina</taxon>
        <taxon>Eurotiomycetes</taxon>
        <taxon>Eurotiomycetidae</taxon>
        <taxon>Eurotiales</taxon>
        <taxon>Aspergillaceae</taxon>
        <taxon>Aspergillus</taxon>
        <taxon>Aspergillus subgen. Fumigati</taxon>
    </lineage>
</organism>
<name>A0AAN4PBN7_ASPLE</name>
<comment type="caution">
    <text evidence="3">The sequence shown here is derived from an EMBL/GenBank/DDBJ whole genome shotgun (WGS) entry which is preliminary data.</text>
</comment>
<evidence type="ECO:0000313" key="3">
    <source>
        <dbReference type="EMBL" id="GAQ02931.1"/>
    </source>
</evidence>
<feature type="compositionally biased region" description="Low complexity" evidence="1">
    <location>
        <begin position="41"/>
        <end position="63"/>
    </location>
</feature>
<dbReference type="AlphaFoldDB" id="A0AAN4PBN7"/>
<reference evidence="3 4" key="1">
    <citation type="submission" date="2015-11" db="EMBL/GenBank/DDBJ databases">
        <title>Aspergillus lentulus strain IFM 54703T.</title>
        <authorList>
            <person name="Kusuya Y."/>
            <person name="Sakai K."/>
            <person name="Kamei K."/>
            <person name="Takahashi H."/>
            <person name="Yaguchi T."/>
        </authorList>
    </citation>
    <scope>NUCLEOTIDE SEQUENCE [LARGE SCALE GENOMIC DNA]</scope>
    <source>
        <strain evidence="3 4">IFM 54703</strain>
    </source>
</reference>